<keyword evidence="17" id="KW-1185">Reference proteome</keyword>
<keyword evidence="4" id="KW-0444">Lipid biosynthesis</keyword>
<keyword evidence="11" id="KW-0443">Lipid metabolism</keyword>
<name>A0ABY5YJH7_9DEIO</name>
<dbReference type="RefSeq" id="WP_260561526.1">
    <property type="nucleotide sequence ID" value="NZ_BAABEC010000192.1"/>
</dbReference>
<dbReference type="GO" id="GO:0004143">
    <property type="term" value="F:ATP-dependent diacylglycerol kinase activity"/>
    <property type="evidence" value="ECO:0007669"/>
    <property type="project" value="UniProtKB-EC"/>
</dbReference>
<proteinExistence type="inferred from homology"/>
<accession>A0ABY5YJH7</accession>
<dbReference type="Gene3D" id="1.10.287.3610">
    <property type="match status" value="1"/>
</dbReference>
<evidence type="ECO:0000256" key="14">
    <source>
        <dbReference type="ARBA" id="ARBA00023264"/>
    </source>
</evidence>
<dbReference type="PANTHER" id="PTHR34299:SF1">
    <property type="entry name" value="DIACYLGLYCEROL KINASE"/>
    <property type="match status" value="1"/>
</dbReference>
<dbReference type="Proteomes" id="UP001060261">
    <property type="component" value="Chromosome"/>
</dbReference>
<reference evidence="16" key="1">
    <citation type="submission" date="2022-09" db="EMBL/GenBank/DDBJ databases">
        <title>genome sequence of Deinococcus rubellus.</title>
        <authorList>
            <person name="Srinivasan S."/>
        </authorList>
    </citation>
    <scope>NUCLEOTIDE SEQUENCE</scope>
    <source>
        <strain evidence="16">Ant6</strain>
    </source>
</reference>
<keyword evidence="14" id="KW-1208">Phospholipid metabolism</keyword>
<evidence type="ECO:0000256" key="3">
    <source>
        <dbReference type="ARBA" id="ARBA00022475"/>
    </source>
</evidence>
<dbReference type="EMBL" id="CP104213">
    <property type="protein sequence ID" value="UWX65270.1"/>
    <property type="molecule type" value="Genomic_DNA"/>
</dbReference>
<evidence type="ECO:0000256" key="7">
    <source>
        <dbReference type="ARBA" id="ARBA00022741"/>
    </source>
</evidence>
<keyword evidence="6 15" id="KW-0812">Transmembrane</keyword>
<evidence type="ECO:0000256" key="8">
    <source>
        <dbReference type="ARBA" id="ARBA00022777"/>
    </source>
</evidence>
<evidence type="ECO:0000256" key="10">
    <source>
        <dbReference type="ARBA" id="ARBA00022989"/>
    </source>
</evidence>
<evidence type="ECO:0000256" key="15">
    <source>
        <dbReference type="SAM" id="Phobius"/>
    </source>
</evidence>
<feature type="transmembrane region" description="Helical" evidence="15">
    <location>
        <begin position="102"/>
        <end position="128"/>
    </location>
</feature>
<keyword evidence="12 15" id="KW-0472">Membrane</keyword>
<sequence length="136" mass="14308">MKPAPAPSASALSWRRWWRSAGFAWAGLRRTWSTQPNFRIEVWLGVVASGLCLALRVSPAPVLLCCGLVLGLELVNTAAEALTDLISPEWHPQAKIAKDAAAGAVLVASIVSVLVGLAVLLPPLAALIRPALSSQP</sequence>
<evidence type="ECO:0000256" key="13">
    <source>
        <dbReference type="ARBA" id="ARBA00023209"/>
    </source>
</evidence>
<keyword evidence="9" id="KW-0067">ATP-binding</keyword>
<dbReference type="PANTHER" id="PTHR34299">
    <property type="entry name" value="DIACYLGLYCEROL KINASE"/>
    <property type="match status" value="1"/>
</dbReference>
<evidence type="ECO:0000256" key="12">
    <source>
        <dbReference type="ARBA" id="ARBA00023136"/>
    </source>
</evidence>
<keyword evidence="8 16" id="KW-0418">Kinase</keyword>
<protein>
    <submittedName>
        <fullName evidence="16">Diacylglycerol kinase</fullName>
        <ecNumber evidence="16">2.7.1.107</ecNumber>
    </submittedName>
</protein>
<gene>
    <name evidence="16" type="ORF">N0D28_06340</name>
</gene>
<keyword evidence="7" id="KW-0547">Nucleotide-binding</keyword>
<evidence type="ECO:0000256" key="5">
    <source>
        <dbReference type="ARBA" id="ARBA00022679"/>
    </source>
</evidence>
<evidence type="ECO:0000313" key="17">
    <source>
        <dbReference type="Proteomes" id="UP001060261"/>
    </source>
</evidence>
<evidence type="ECO:0000256" key="6">
    <source>
        <dbReference type="ARBA" id="ARBA00022692"/>
    </source>
</evidence>
<evidence type="ECO:0000313" key="16">
    <source>
        <dbReference type="EMBL" id="UWX65270.1"/>
    </source>
</evidence>
<evidence type="ECO:0000256" key="2">
    <source>
        <dbReference type="ARBA" id="ARBA00005967"/>
    </source>
</evidence>
<dbReference type="CDD" id="cd14263">
    <property type="entry name" value="DAGK_IM_like"/>
    <property type="match status" value="1"/>
</dbReference>
<keyword evidence="13" id="KW-0594">Phospholipid biosynthesis</keyword>
<comment type="subcellular location">
    <subcellularLocation>
        <location evidence="1">Cell membrane</location>
        <topology evidence="1">Multi-pass membrane protein</topology>
    </subcellularLocation>
</comment>
<dbReference type="InterPro" id="IPR036945">
    <property type="entry name" value="DAGK_sf"/>
</dbReference>
<dbReference type="Pfam" id="PF01219">
    <property type="entry name" value="DAGK_prokar"/>
    <property type="match status" value="1"/>
</dbReference>
<keyword evidence="10 15" id="KW-1133">Transmembrane helix</keyword>
<dbReference type="EC" id="2.7.1.107" evidence="16"/>
<comment type="similarity">
    <text evidence="2">Belongs to the bacterial diacylglycerol kinase family.</text>
</comment>
<dbReference type="InterPro" id="IPR000829">
    <property type="entry name" value="DAGK"/>
</dbReference>
<evidence type="ECO:0000256" key="9">
    <source>
        <dbReference type="ARBA" id="ARBA00022840"/>
    </source>
</evidence>
<evidence type="ECO:0000256" key="1">
    <source>
        <dbReference type="ARBA" id="ARBA00004651"/>
    </source>
</evidence>
<organism evidence="16 17">
    <name type="scientific">Deinococcus rubellus</name>
    <dbReference type="NCBI Taxonomy" id="1889240"/>
    <lineage>
        <taxon>Bacteria</taxon>
        <taxon>Thermotogati</taxon>
        <taxon>Deinococcota</taxon>
        <taxon>Deinococci</taxon>
        <taxon>Deinococcales</taxon>
        <taxon>Deinococcaceae</taxon>
        <taxon>Deinococcus</taxon>
    </lineage>
</organism>
<evidence type="ECO:0000256" key="11">
    <source>
        <dbReference type="ARBA" id="ARBA00023098"/>
    </source>
</evidence>
<keyword evidence="3" id="KW-1003">Cell membrane</keyword>
<keyword evidence="5 16" id="KW-0808">Transferase</keyword>
<evidence type="ECO:0000256" key="4">
    <source>
        <dbReference type="ARBA" id="ARBA00022516"/>
    </source>
</evidence>